<evidence type="ECO:0000313" key="2">
    <source>
        <dbReference type="EMBL" id="OHA03557.1"/>
    </source>
</evidence>
<reference evidence="2 3" key="1">
    <citation type="journal article" date="2016" name="Nat. Commun.">
        <title>Thousands of microbial genomes shed light on interconnected biogeochemical processes in an aquifer system.</title>
        <authorList>
            <person name="Anantharaman K."/>
            <person name="Brown C.T."/>
            <person name="Hug L.A."/>
            <person name="Sharon I."/>
            <person name="Castelle C.J."/>
            <person name="Probst A.J."/>
            <person name="Thomas B.C."/>
            <person name="Singh A."/>
            <person name="Wilkins M.J."/>
            <person name="Karaoz U."/>
            <person name="Brodie E.L."/>
            <person name="Williams K.H."/>
            <person name="Hubbard S.S."/>
            <person name="Banfield J.F."/>
        </authorList>
    </citation>
    <scope>NUCLEOTIDE SEQUENCE [LARGE SCALE GENOMIC DNA]</scope>
</reference>
<dbReference type="EMBL" id="MHQL01000012">
    <property type="protein sequence ID" value="OHA03557.1"/>
    <property type="molecule type" value="Genomic_DNA"/>
</dbReference>
<feature type="transmembrane region" description="Helical" evidence="1">
    <location>
        <begin position="17"/>
        <end position="34"/>
    </location>
</feature>
<keyword evidence="1" id="KW-0812">Transmembrane</keyword>
<evidence type="ECO:0000256" key="1">
    <source>
        <dbReference type="SAM" id="Phobius"/>
    </source>
</evidence>
<sequence>MVACVCQGSFQNVKPPNMMAVFLWFFLWSAPYFFKIETAHFDIMLLAPFPGKLIAEDLVCCLVYDSAAKVLGQYILLC</sequence>
<gene>
    <name evidence="2" type="ORF">A3C16_04705</name>
</gene>
<keyword evidence="1" id="KW-1133">Transmembrane helix</keyword>
<accession>A0A1G2KVT8</accession>
<dbReference type="Proteomes" id="UP000177811">
    <property type="component" value="Unassembled WGS sequence"/>
</dbReference>
<organism evidence="2 3">
    <name type="scientific">Candidatus Sungbacteria bacterium RIFCSPHIGHO2_02_FULL_51_29</name>
    <dbReference type="NCBI Taxonomy" id="1802273"/>
    <lineage>
        <taxon>Bacteria</taxon>
        <taxon>Candidatus Sungiibacteriota</taxon>
    </lineage>
</organism>
<comment type="caution">
    <text evidence="2">The sequence shown here is derived from an EMBL/GenBank/DDBJ whole genome shotgun (WGS) entry which is preliminary data.</text>
</comment>
<keyword evidence="1" id="KW-0472">Membrane</keyword>
<proteinExistence type="predicted"/>
<name>A0A1G2KVT8_9BACT</name>
<protein>
    <submittedName>
        <fullName evidence="2">Uncharacterized protein</fullName>
    </submittedName>
</protein>
<dbReference type="AlphaFoldDB" id="A0A1G2KVT8"/>
<evidence type="ECO:0000313" key="3">
    <source>
        <dbReference type="Proteomes" id="UP000177811"/>
    </source>
</evidence>